<dbReference type="OrthoDB" id="1273722at2"/>
<dbReference type="AlphaFoldDB" id="A0A1E5T6C7"/>
<dbReference type="STRING" id="1563681.BFP71_04380"/>
<evidence type="ECO:0000259" key="1">
    <source>
        <dbReference type="Pfam" id="PF04738"/>
    </source>
</evidence>
<evidence type="ECO:0000313" key="3">
    <source>
        <dbReference type="Proteomes" id="UP000095552"/>
    </source>
</evidence>
<sequence length="747" mass="85900">MTMKKNPYRSFDKCVVRTPLLPLSYFKELTKEDNVDVEDLKQTYATNAIIKEAIFLASPTLYERLEKWCSNEITDKKEAEKLVYSLLKYLSRMSSRCTPFGLFAGTGIGSFNERTSIELEPYEKFGRHTRFDMNYLIALSQNLVREPSIKKQLLFYPNSSLYRVGNEWRYIEYIYHNKKRNHQMVSLENDDNLRRIISAAKPGAYLSDLSKLLVDDEITTGDAIAFIDELVSSQLLVSELEPSVSGPEFSFQLTTYLKKLKGIQLLLETFSQANQNLESLDKKLGNPIKSYLKIANSLKNLETKFELKHMFQTDMILHLKENQLGHATIDKALKALTLFNKITPPREETMLSQFGKALYERYENREVPLAKALDMEIGIGYKQNQGSGDVNQLIDDIVTPTSNKNTFQKISLTAYQKILHQKLIESIKLEYPVIHLSDKDFEKFEVNWDDLADTISAMIQVVQEQGNDKLFISGFGGSSSANLLARFCHGDKEINLHTRHIVEREHKMNPNKILAEIVHLPESRVGNILMRPAFRNYEIPYLAKSILPTEKQLSIDDLVISARRDGRVTLRSISMQKEVIPRLSNAHNFSNQSLPIYNFLADLQTQGRRMLGFGWGGLAELYKFLPRVEFEGVILSKAQWTISKKEIENLMLEDTSDAKLKVALKLWKKTYQIPQYVLLIESDNELLINTDNLTAVRMLLNEVKKKARFKLSEFLFGEETIVKQGSNQYTNQMIISFVNTQKQNGHE</sequence>
<keyword evidence="3" id="KW-1185">Reference proteome</keyword>
<dbReference type="Proteomes" id="UP000095552">
    <property type="component" value="Unassembled WGS sequence"/>
</dbReference>
<gene>
    <name evidence="2" type="ORF">BFP71_04380</name>
</gene>
<dbReference type="EMBL" id="MDGQ01000003">
    <property type="protein sequence ID" value="OEK06898.1"/>
    <property type="molecule type" value="Genomic_DNA"/>
</dbReference>
<protein>
    <recommendedName>
        <fullName evidence="1">Lantibiotic dehydratase N-terminal domain-containing protein</fullName>
    </recommendedName>
</protein>
<accession>A0A1E5T6C7</accession>
<feature type="domain" description="Lantibiotic dehydratase N-terminal" evidence="1">
    <location>
        <begin position="47"/>
        <end position="699"/>
    </location>
</feature>
<dbReference type="Pfam" id="PF04738">
    <property type="entry name" value="Lant_dehydr_N"/>
    <property type="match status" value="1"/>
</dbReference>
<dbReference type="InterPro" id="IPR006827">
    <property type="entry name" value="Lant_deHydtase_N"/>
</dbReference>
<organism evidence="2 3">
    <name type="scientific">Roseivirga misakiensis</name>
    <dbReference type="NCBI Taxonomy" id="1563681"/>
    <lineage>
        <taxon>Bacteria</taxon>
        <taxon>Pseudomonadati</taxon>
        <taxon>Bacteroidota</taxon>
        <taxon>Cytophagia</taxon>
        <taxon>Cytophagales</taxon>
        <taxon>Roseivirgaceae</taxon>
        <taxon>Roseivirga</taxon>
    </lineage>
</organism>
<proteinExistence type="predicted"/>
<comment type="caution">
    <text evidence="2">The sequence shown here is derived from an EMBL/GenBank/DDBJ whole genome shotgun (WGS) entry which is preliminary data.</text>
</comment>
<name>A0A1E5T6C7_9BACT</name>
<reference evidence="2 3" key="1">
    <citation type="submission" date="2016-08" db="EMBL/GenBank/DDBJ databases">
        <title>Draft genome of Fabibacter sp. strain SK-8.</title>
        <authorList>
            <person name="Wong S.-K."/>
            <person name="Hamasaki K."/>
            <person name="Yoshizawa S."/>
        </authorList>
    </citation>
    <scope>NUCLEOTIDE SEQUENCE [LARGE SCALE GENOMIC DNA]</scope>
    <source>
        <strain evidence="2 3">SK-8</strain>
    </source>
</reference>
<evidence type="ECO:0000313" key="2">
    <source>
        <dbReference type="EMBL" id="OEK06898.1"/>
    </source>
</evidence>